<dbReference type="GO" id="GO:0003677">
    <property type="term" value="F:DNA binding"/>
    <property type="evidence" value="ECO:0007669"/>
    <property type="project" value="UniProtKB-UniRule"/>
</dbReference>
<evidence type="ECO:0000256" key="1">
    <source>
        <dbReference type="ARBA" id="ARBA00023125"/>
    </source>
</evidence>
<dbReference type="PANTHER" id="PTHR33449">
    <property type="entry name" value="NUCLEOID-ASSOCIATED PROTEIN YBAB"/>
    <property type="match status" value="1"/>
</dbReference>
<dbReference type="Proteomes" id="UP000234857">
    <property type="component" value="Unassembled WGS sequence"/>
</dbReference>
<dbReference type="NCBIfam" id="TIGR00103">
    <property type="entry name" value="DNA_YbaB_EbfC"/>
    <property type="match status" value="1"/>
</dbReference>
<dbReference type="Gene3D" id="3.30.1310.10">
    <property type="entry name" value="Nucleoid-associated protein YbaB-like domain"/>
    <property type="match status" value="1"/>
</dbReference>
<evidence type="ECO:0000256" key="2">
    <source>
        <dbReference type="HAMAP-Rule" id="MF_00274"/>
    </source>
</evidence>
<evidence type="ECO:0000313" key="4">
    <source>
        <dbReference type="EMBL" id="PLX16593.1"/>
    </source>
</evidence>
<feature type="region of interest" description="Disordered" evidence="3">
    <location>
        <begin position="18"/>
        <end position="38"/>
    </location>
</feature>
<dbReference type="InterPro" id="IPR036894">
    <property type="entry name" value="YbaB-like_sf"/>
</dbReference>
<sequence>MGKRPNFGGGNMQNLMKQAQKMQKEMAKAQEALKDKEVEGSAGGQMVKVIMTCSNEVKEVIIDKEVIDPDDQEMLQDLIAAAFNDAVKKAAEESERSMSKLTGGMNIPGLF</sequence>
<reference evidence="4 5" key="1">
    <citation type="submission" date="2017-11" db="EMBL/GenBank/DDBJ databases">
        <title>Genome-resolved metagenomics identifies genetic mobility, metabolic interactions, and unexpected diversity in perchlorate-reducing communities.</title>
        <authorList>
            <person name="Barnum T.P."/>
            <person name="Figueroa I.A."/>
            <person name="Carlstrom C.I."/>
            <person name="Lucas L.N."/>
            <person name="Engelbrektson A.L."/>
            <person name="Coates J.D."/>
        </authorList>
    </citation>
    <scope>NUCLEOTIDE SEQUENCE [LARGE SCALE GENOMIC DNA]</scope>
    <source>
        <strain evidence="4">BM706</strain>
    </source>
</reference>
<dbReference type="GO" id="GO:0043590">
    <property type="term" value="C:bacterial nucleoid"/>
    <property type="evidence" value="ECO:0007669"/>
    <property type="project" value="UniProtKB-UniRule"/>
</dbReference>
<gene>
    <name evidence="4" type="ORF">C0601_09930</name>
</gene>
<dbReference type="SUPFAM" id="SSF82607">
    <property type="entry name" value="YbaB-like"/>
    <property type="match status" value="1"/>
</dbReference>
<evidence type="ECO:0000313" key="5">
    <source>
        <dbReference type="Proteomes" id="UP000234857"/>
    </source>
</evidence>
<comment type="subunit">
    <text evidence="2">Homodimer.</text>
</comment>
<feature type="compositionally biased region" description="Basic and acidic residues" evidence="3">
    <location>
        <begin position="22"/>
        <end position="38"/>
    </location>
</feature>
<organism evidence="4 5">
    <name type="scientific">Muiribacterium halophilum</name>
    <dbReference type="NCBI Taxonomy" id="2053465"/>
    <lineage>
        <taxon>Bacteria</taxon>
        <taxon>Candidatus Muiribacteriota</taxon>
        <taxon>Candidatus Muiribacteriia</taxon>
        <taxon>Candidatus Muiribacteriales</taxon>
        <taxon>Candidatus Muiribacteriaceae</taxon>
        <taxon>Candidatus Muiribacterium</taxon>
    </lineage>
</organism>
<dbReference type="InterPro" id="IPR004401">
    <property type="entry name" value="YbaB/EbfC"/>
</dbReference>
<dbReference type="Pfam" id="PF02575">
    <property type="entry name" value="YbaB_DNA_bd"/>
    <property type="match status" value="1"/>
</dbReference>
<accession>A0A2N5ZD43</accession>
<keyword evidence="2" id="KW-0963">Cytoplasm</keyword>
<keyword evidence="1 2" id="KW-0238">DNA-binding</keyword>
<comment type="function">
    <text evidence="2">Binds to DNA and alters its conformation. May be involved in regulation of gene expression, nucleoid organization and DNA protection.</text>
</comment>
<comment type="similarity">
    <text evidence="2">Belongs to the YbaB/EbfC family.</text>
</comment>
<protein>
    <recommendedName>
        <fullName evidence="2">Nucleoid-associated protein C0601_09930</fullName>
    </recommendedName>
</protein>
<dbReference type="PIRSF" id="PIRSF004555">
    <property type="entry name" value="UCP004555"/>
    <property type="match status" value="1"/>
</dbReference>
<dbReference type="PANTHER" id="PTHR33449:SF1">
    <property type="entry name" value="NUCLEOID-ASSOCIATED PROTEIN YBAB"/>
    <property type="match status" value="1"/>
</dbReference>
<comment type="caution">
    <text evidence="4">The sequence shown here is derived from an EMBL/GenBank/DDBJ whole genome shotgun (WGS) entry which is preliminary data.</text>
</comment>
<comment type="subcellular location">
    <subcellularLocation>
        <location evidence="2">Cytoplasm</location>
        <location evidence="2">Nucleoid</location>
    </subcellularLocation>
</comment>
<evidence type="ECO:0000256" key="3">
    <source>
        <dbReference type="SAM" id="MobiDB-lite"/>
    </source>
</evidence>
<dbReference type="AlphaFoldDB" id="A0A2N5ZD43"/>
<dbReference type="HAMAP" id="MF_00274">
    <property type="entry name" value="DNA_YbaB_EbfC"/>
    <property type="match status" value="1"/>
</dbReference>
<dbReference type="EMBL" id="PKTG01000110">
    <property type="protein sequence ID" value="PLX16593.1"/>
    <property type="molecule type" value="Genomic_DNA"/>
</dbReference>
<dbReference type="GO" id="GO:0005829">
    <property type="term" value="C:cytosol"/>
    <property type="evidence" value="ECO:0007669"/>
    <property type="project" value="TreeGrafter"/>
</dbReference>
<proteinExistence type="inferred from homology"/>
<name>A0A2N5ZD43_MUIH1</name>